<protein>
    <submittedName>
        <fullName evidence="3">Uncharacterized protein</fullName>
    </submittedName>
</protein>
<dbReference type="EMBL" id="KL367663">
    <property type="protein sequence ID" value="KFD60512.1"/>
    <property type="molecule type" value="Genomic_DNA"/>
</dbReference>
<organism evidence="3">
    <name type="scientific">Trichuris suis</name>
    <name type="common">pig whipworm</name>
    <dbReference type="NCBI Taxonomy" id="68888"/>
    <lineage>
        <taxon>Eukaryota</taxon>
        <taxon>Metazoa</taxon>
        <taxon>Ecdysozoa</taxon>
        <taxon>Nematoda</taxon>
        <taxon>Enoplea</taxon>
        <taxon>Dorylaimia</taxon>
        <taxon>Trichinellida</taxon>
        <taxon>Trichuridae</taxon>
        <taxon>Trichuris</taxon>
    </lineage>
</organism>
<dbReference type="AlphaFoldDB" id="A0A085MTG6"/>
<accession>A0A085MTG6</accession>
<sequence>MLLFLDLTLRLSSARSMLVNVRKSCTLRLHRVPRKKAVNVDLKPRFYLDPAAKEDVLPVFTPSGFLFLTRLVDDVTKRLKHTLLFKLWSKLS</sequence>
<evidence type="ECO:0000256" key="1">
    <source>
        <dbReference type="SAM" id="SignalP"/>
    </source>
</evidence>
<reference evidence="3" key="1">
    <citation type="journal article" date="2014" name="Nat. Genet.">
        <title>Genome and transcriptome of the porcine whipworm Trichuris suis.</title>
        <authorList>
            <person name="Jex A.R."/>
            <person name="Nejsum P."/>
            <person name="Schwarz E.M."/>
            <person name="Hu L."/>
            <person name="Young N.D."/>
            <person name="Hall R.S."/>
            <person name="Korhonen P.K."/>
            <person name="Liao S."/>
            <person name="Thamsborg S."/>
            <person name="Xia J."/>
            <person name="Xu P."/>
            <person name="Wang S."/>
            <person name="Scheerlinck J.P."/>
            <person name="Hofmann A."/>
            <person name="Sternberg P.W."/>
            <person name="Wang J."/>
            <person name="Gasser R.B."/>
        </authorList>
    </citation>
    <scope>NUCLEOTIDE SEQUENCE [LARGE SCALE GENOMIC DNA]</scope>
    <source>
        <strain evidence="3">DCEP-RM93F</strain>
    </source>
</reference>
<gene>
    <name evidence="2" type="ORF">M514_27297</name>
    <name evidence="3" type="ORF">M514_27299</name>
</gene>
<name>A0A085MTG6_9BILA</name>
<proteinExistence type="predicted"/>
<evidence type="ECO:0000313" key="3">
    <source>
        <dbReference type="EMBL" id="KFD60512.1"/>
    </source>
</evidence>
<feature type="chain" id="PRO_5007379389" evidence="1">
    <location>
        <begin position="17"/>
        <end position="92"/>
    </location>
</feature>
<keyword evidence="1" id="KW-0732">Signal</keyword>
<dbReference type="Proteomes" id="UP000030758">
    <property type="component" value="Unassembled WGS sequence"/>
</dbReference>
<evidence type="ECO:0000313" key="2">
    <source>
        <dbReference type="EMBL" id="KFD60510.1"/>
    </source>
</evidence>
<feature type="signal peptide" evidence="1">
    <location>
        <begin position="1"/>
        <end position="16"/>
    </location>
</feature>
<dbReference type="EMBL" id="KL367663">
    <property type="protein sequence ID" value="KFD60510.1"/>
    <property type="molecule type" value="Genomic_DNA"/>
</dbReference>